<evidence type="ECO:0000259" key="2">
    <source>
        <dbReference type="PROSITE" id="PS51902"/>
    </source>
</evidence>
<dbReference type="SMART" id="SM00994">
    <property type="entry name" value="zf-C4_ClpX"/>
    <property type="match status" value="1"/>
</dbReference>
<dbReference type="GO" id="GO:0046983">
    <property type="term" value="F:protein dimerization activity"/>
    <property type="evidence" value="ECO:0007669"/>
    <property type="project" value="UniProtKB-UniRule"/>
</dbReference>
<dbReference type="PROSITE" id="PS51902">
    <property type="entry name" value="CLPX_ZB"/>
    <property type="match status" value="1"/>
</dbReference>
<dbReference type="GO" id="GO:0051082">
    <property type="term" value="F:unfolded protein binding"/>
    <property type="evidence" value="ECO:0007669"/>
    <property type="project" value="UniProtKB-UniRule"/>
</dbReference>
<feature type="binding site" evidence="1">
    <location>
        <position position="9"/>
    </location>
    <ligand>
        <name>Zn(2+)</name>
        <dbReference type="ChEBI" id="CHEBI:29105"/>
    </ligand>
</feature>
<dbReference type="InterPro" id="IPR038366">
    <property type="entry name" value="Znf_CppX_C4_sf"/>
</dbReference>
<keyword evidence="1" id="KW-0479">Metal-binding</keyword>
<reference evidence="3 4" key="1">
    <citation type="submission" date="2018-02" db="EMBL/GenBank/DDBJ databases">
        <authorList>
            <person name="Machado R.A."/>
        </authorList>
    </citation>
    <scope>NUCLEOTIDE SEQUENCE [LARGE SCALE GENOMIC DNA]</scope>
    <source>
        <strain evidence="3 4">DSM 19724</strain>
    </source>
</reference>
<proteinExistence type="inferred from homology"/>
<dbReference type="Gene3D" id="6.20.220.10">
    <property type="entry name" value="ClpX chaperone, C4-type zinc finger domain"/>
    <property type="match status" value="1"/>
</dbReference>
<dbReference type="GO" id="GO:0006457">
    <property type="term" value="P:protein folding"/>
    <property type="evidence" value="ECO:0007669"/>
    <property type="project" value="UniProtKB-UniRule"/>
</dbReference>
<dbReference type="Proteomes" id="UP000591844">
    <property type="component" value="Unassembled WGS sequence"/>
</dbReference>
<feature type="binding site" evidence="1">
    <location>
        <position position="32"/>
    </location>
    <ligand>
        <name>Zn(2+)</name>
        <dbReference type="ChEBI" id="CHEBI:29105"/>
    </ligand>
</feature>
<keyword evidence="1" id="KW-0143">Chaperone</keyword>
<dbReference type="InterPro" id="IPR010603">
    <property type="entry name" value="Znf_CppX_C4"/>
</dbReference>
<evidence type="ECO:0000256" key="1">
    <source>
        <dbReference type="PROSITE-ProRule" id="PRU01250"/>
    </source>
</evidence>
<dbReference type="AlphaFoldDB" id="A0A7X5QHS1"/>
<evidence type="ECO:0000313" key="4">
    <source>
        <dbReference type="Proteomes" id="UP000591844"/>
    </source>
</evidence>
<gene>
    <name evidence="3" type="ORF">C5469_21745</name>
</gene>
<name>A0A7X5QHS1_9GAMM</name>
<dbReference type="InterPro" id="IPR059188">
    <property type="entry name" value="Znf_CLPX-like"/>
</dbReference>
<evidence type="ECO:0000313" key="3">
    <source>
        <dbReference type="EMBL" id="NHB94611.1"/>
    </source>
</evidence>
<feature type="binding site" evidence="1">
    <location>
        <position position="35"/>
    </location>
    <ligand>
        <name>Zn(2+)</name>
        <dbReference type="ChEBI" id="CHEBI:29105"/>
    </ligand>
</feature>
<feature type="domain" description="ClpX-type ZB" evidence="2">
    <location>
        <begin position="1"/>
        <end position="51"/>
    </location>
</feature>
<dbReference type="SUPFAM" id="SSF57716">
    <property type="entry name" value="Glucocorticoid receptor-like (DNA-binding domain)"/>
    <property type="match status" value="1"/>
</dbReference>
<dbReference type="Pfam" id="PF06689">
    <property type="entry name" value="zf-C4_ClpX"/>
    <property type="match status" value="1"/>
</dbReference>
<dbReference type="RefSeq" id="WP_166310649.1">
    <property type="nucleotide sequence ID" value="NZ_CAWPIB010000052.1"/>
</dbReference>
<comment type="similarity">
    <text evidence="1">Belongs to the ClpX chaperone family.</text>
</comment>
<comment type="caution">
    <text evidence="3">The sequence shown here is derived from an EMBL/GenBank/DDBJ whole genome shotgun (WGS) entry which is preliminary data.</text>
</comment>
<sequence>MIAGNKHWCNFCGKSQDEVNHLVSGMNNSDICNECIIQCVNVLINRKSDEINESTNITDSKSHQ</sequence>
<protein>
    <recommendedName>
        <fullName evidence="2">ClpX-type ZB domain-containing protein</fullName>
    </recommendedName>
</protein>
<dbReference type="EMBL" id="PUJW01000052">
    <property type="protein sequence ID" value="NHB94611.1"/>
    <property type="molecule type" value="Genomic_DNA"/>
</dbReference>
<dbReference type="GO" id="GO:0008270">
    <property type="term" value="F:zinc ion binding"/>
    <property type="evidence" value="ECO:0007669"/>
    <property type="project" value="UniProtKB-UniRule"/>
</dbReference>
<accession>A0A7X5QHS1</accession>
<keyword evidence="1" id="KW-0862">Zinc</keyword>
<keyword evidence="4" id="KW-1185">Reference proteome</keyword>
<feature type="binding site" evidence="1">
    <location>
        <position position="12"/>
    </location>
    <ligand>
        <name>Zn(2+)</name>
        <dbReference type="ChEBI" id="CHEBI:29105"/>
    </ligand>
</feature>
<organism evidence="3 4">
    <name type="scientific">Photorhabdus cinerea</name>
    <dbReference type="NCBI Taxonomy" id="471575"/>
    <lineage>
        <taxon>Bacteria</taxon>
        <taxon>Pseudomonadati</taxon>
        <taxon>Pseudomonadota</taxon>
        <taxon>Gammaproteobacteria</taxon>
        <taxon>Enterobacterales</taxon>
        <taxon>Morganellaceae</taxon>
        <taxon>Photorhabdus</taxon>
    </lineage>
</organism>